<dbReference type="EMBL" id="NNRM01000012">
    <property type="protein sequence ID" value="OYR28938.1"/>
    <property type="molecule type" value="Genomic_DNA"/>
</dbReference>
<organism evidence="1 2">
    <name type="scientific">Brucella pseudogrignonensis</name>
    <dbReference type="NCBI Taxonomy" id="419475"/>
    <lineage>
        <taxon>Bacteria</taxon>
        <taxon>Pseudomonadati</taxon>
        <taxon>Pseudomonadota</taxon>
        <taxon>Alphaproteobacteria</taxon>
        <taxon>Hyphomicrobiales</taxon>
        <taxon>Brucellaceae</taxon>
        <taxon>Brucella/Ochrobactrum group</taxon>
        <taxon>Brucella</taxon>
    </lineage>
</organism>
<dbReference type="AlphaFoldDB" id="A0A256GPM9"/>
<evidence type="ECO:0000313" key="1">
    <source>
        <dbReference type="EMBL" id="OYR28938.1"/>
    </source>
</evidence>
<protein>
    <submittedName>
        <fullName evidence="1">Uncharacterized protein</fullName>
    </submittedName>
</protein>
<comment type="caution">
    <text evidence="1">The sequence shown here is derived from an EMBL/GenBank/DDBJ whole genome shotgun (WGS) entry which is preliminary data.</text>
</comment>
<name>A0A256GPM9_9HYPH</name>
<gene>
    <name evidence="1" type="ORF">CEV34_1016</name>
</gene>
<accession>A0A256GPM9</accession>
<dbReference type="Proteomes" id="UP000216188">
    <property type="component" value="Unassembled WGS sequence"/>
</dbReference>
<sequence>MRKIADGLGRHCALFFCPAAIADGNHISRIGNCSWYGPAFRWRSKAQLSTPDRLALLLYNHLPTPCRLLIMG</sequence>
<proteinExistence type="predicted"/>
<reference evidence="1 2" key="1">
    <citation type="submission" date="2017-07" db="EMBL/GenBank/DDBJ databases">
        <title>Phylogenetic study on the rhizospheric bacterium Ochrobactrum sp. A44.</title>
        <authorList>
            <person name="Krzyzanowska D.M."/>
            <person name="Ossowicki A."/>
            <person name="Rajewska M."/>
            <person name="Maciag T."/>
            <person name="Kaczynski Z."/>
            <person name="Czerwicka M."/>
            <person name="Jafra S."/>
        </authorList>
    </citation>
    <scope>NUCLEOTIDE SEQUENCE [LARGE SCALE GENOMIC DNA]</scope>
    <source>
        <strain evidence="1 2">CCUG 30717</strain>
    </source>
</reference>
<keyword evidence="2" id="KW-1185">Reference proteome</keyword>
<evidence type="ECO:0000313" key="2">
    <source>
        <dbReference type="Proteomes" id="UP000216188"/>
    </source>
</evidence>